<dbReference type="InterPro" id="IPR050230">
    <property type="entry name" value="CALM/Myosin/TropC-like"/>
</dbReference>
<sequence length="152" mass="17183">MAAELLFSKEKIAVLKGKFSELENDDGSIGVGKLEELMTSLGKCFPQTELRKKINKVGDDGNGTITFSEFLTILAGETDWAYSQYRTAFNAMDKNKDGFLSADELREAMSTIAQPMTDEQIDAFIKRADYNEDGKFDRDEFTMMVLDEMVRF</sequence>
<dbReference type="PROSITE" id="PS50222">
    <property type="entry name" value="EF_HAND_2"/>
    <property type="match status" value="2"/>
</dbReference>
<dbReference type="Proteomes" id="UP000007110">
    <property type="component" value="Unassembled WGS sequence"/>
</dbReference>
<dbReference type="AlphaFoldDB" id="A0A7M7RGE1"/>
<evidence type="ECO:0000313" key="7">
    <source>
        <dbReference type="Proteomes" id="UP000007110"/>
    </source>
</evidence>
<dbReference type="Gene3D" id="1.10.238.10">
    <property type="entry name" value="EF-hand"/>
    <property type="match status" value="2"/>
</dbReference>
<reference evidence="7" key="1">
    <citation type="submission" date="2015-02" db="EMBL/GenBank/DDBJ databases">
        <title>Genome sequencing for Strongylocentrotus purpuratus.</title>
        <authorList>
            <person name="Murali S."/>
            <person name="Liu Y."/>
            <person name="Vee V."/>
            <person name="English A."/>
            <person name="Wang M."/>
            <person name="Skinner E."/>
            <person name="Han Y."/>
            <person name="Muzny D.M."/>
            <person name="Worley K.C."/>
            <person name="Gibbs R.A."/>
        </authorList>
    </citation>
    <scope>NUCLEOTIDE SEQUENCE</scope>
</reference>
<dbReference type="OMA" id="SIDREWI"/>
<feature type="domain" description="EF-hand" evidence="5">
    <location>
        <begin position="80"/>
        <end position="115"/>
    </location>
</feature>
<organism evidence="6 7">
    <name type="scientific">Strongylocentrotus purpuratus</name>
    <name type="common">Purple sea urchin</name>
    <dbReference type="NCBI Taxonomy" id="7668"/>
    <lineage>
        <taxon>Eukaryota</taxon>
        <taxon>Metazoa</taxon>
        <taxon>Echinodermata</taxon>
        <taxon>Eleutherozoa</taxon>
        <taxon>Echinozoa</taxon>
        <taxon>Echinoidea</taxon>
        <taxon>Euechinoidea</taxon>
        <taxon>Echinacea</taxon>
        <taxon>Camarodonta</taxon>
        <taxon>Echinidea</taxon>
        <taxon>Strongylocentrotidae</taxon>
        <taxon>Strongylocentrotus</taxon>
    </lineage>
</organism>
<evidence type="ECO:0000256" key="1">
    <source>
        <dbReference type="ARBA" id="ARBA00022723"/>
    </source>
</evidence>
<keyword evidence="2" id="KW-0677">Repeat</keyword>
<dbReference type="GO" id="GO:0005737">
    <property type="term" value="C:cytoplasm"/>
    <property type="evidence" value="ECO:0000318"/>
    <property type="project" value="GO_Central"/>
</dbReference>
<evidence type="ECO:0000256" key="3">
    <source>
        <dbReference type="ARBA" id="ARBA00022837"/>
    </source>
</evidence>
<proteinExistence type="predicted"/>
<evidence type="ECO:0000256" key="4">
    <source>
        <dbReference type="ARBA" id="ARBA00054299"/>
    </source>
</evidence>
<dbReference type="EnsemblMetazoa" id="XM_784883">
    <property type="protein sequence ID" value="XP_789976"/>
    <property type="gene ID" value="LOC585042"/>
</dbReference>
<dbReference type="InterPro" id="IPR002048">
    <property type="entry name" value="EF_hand_dom"/>
</dbReference>
<comment type="function">
    <text evidence="4">Calcium-binding protein involved in larval development and metamorphosis. Likely to function as calcium buffers mediating the transport of calcium from the sea water to the blastocoel where calcium is required for skeleton formation.</text>
</comment>
<dbReference type="FunFam" id="1.10.238.10:FF:000402">
    <property type="entry name" value="Calcium-binding protein SPEC 2D"/>
    <property type="match status" value="1"/>
</dbReference>
<keyword evidence="7" id="KW-1185">Reference proteome</keyword>
<reference evidence="6" key="2">
    <citation type="submission" date="2021-01" db="UniProtKB">
        <authorList>
            <consortium name="EnsemblMetazoa"/>
        </authorList>
    </citation>
    <scope>IDENTIFICATION</scope>
</reference>
<dbReference type="FunFam" id="1.10.238.10:FF:000461">
    <property type="entry name" value="Calcium-binding protein SPEC 2D"/>
    <property type="match status" value="1"/>
</dbReference>
<dbReference type="OrthoDB" id="26525at2759"/>
<dbReference type="InterPro" id="IPR018247">
    <property type="entry name" value="EF_Hand_1_Ca_BS"/>
</dbReference>
<evidence type="ECO:0000256" key="2">
    <source>
        <dbReference type="ARBA" id="ARBA00022737"/>
    </source>
</evidence>
<evidence type="ECO:0000313" key="6">
    <source>
        <dbReference type="EnsemblMetazoa" id="XP_789976"/>
    </source>
</evidence>
<protein>
    <recommendedName>
        <fullName evidence="5">EF-hand domain-containing protein</fullName>
    </recommendedName>
</protein>
<name>A0A7M7RGE1_STRPU</name>
<dbReference type="SUPFAM" id="SSF47473">
    <property type="entry name" value="EF-hand"/>
    <property type="match status" value="1"/>
</dbReference>
<dbReference type="CDD" id="cd00051">
    <property type="entry name" value="EFh"/>
    <property type="match status" value="1"/>
</dbReference>
<dbReference type="GO" id="GO:0005509">
    <property type="term" value="F:calcium ion binding"/>
    <property type="evidence" value="ECO:0000318"/>
    <property type="project" value="GO_Central"/>
</dbReference>
<dbReference type="GO" id="GO:0000226">
    <property type="term" value="P:microtubule cytoskeleton organization"/>
    <property type="evidence" value="ECO:0000318"/>
    <property type="project" value="GO_Central"/>
</dbReference>
<evidence type="ECO:0000259" key="5">
    <source>
        <dbReference type="PROSITE" id="PS50222"/>
    </source>
</evidence>
<keyword evidence="1" id="KW-0479">Metal-binding</keyword>
<keyword evidence="3" id="KW-0106">Calcium</keyword>
<dbReference type="PANTHER" id="PTHR23048:SF0">
    <property type="entry name" value="CALMODULIN LIKE 3"/>
    <property type="match status" value="1"/>
</dbReference>
<dbReference type="PROSITE" id="PS00018">
    <property type="entry name" value="EF_HAND_1"/>
    <property type="match status" value="1"/>
</dbReference>
<dbReference type="RefSeq" id="XP_789976.1">
    <property type="nucleotide sequence ID" value="XM_784883.5"/>
</dbReference>
<dbReference type="InterPro" id="IPR011992">
    <property type="entry name" value="EF-hand-dom_pair"/>
</dbReference>
<dbReference type="InParanoid" id="A0A7M7RGE1"/>
<accession>A0A7M7RGE1</accession>
<dbReference type="GO" id="GO:0030234">
    <property type="term" value="F:enzyme regulator activity"/>
    <property type="evidence" value="ECO:0000318"/>
    <property type="project" value="GO_Central"/>
</dbReference>
<dbReference type="PANTHER" id="PTHR23048">
    <property type="entry name" value="MYOSIN LIGHT CHAIN 1, 3"/>
    <property type="match status" value="1"/>
</dbReference>
<dbReference type="KEGG" id="spu:585042"/>
<dbReference type="SMART" id="SM00054">
    <property type="entry name" value="EFh"/>
    <property type="match status" value="3"/>
</dbReference>
<dbReference type="Pfam" id="PF13499">
    <property type="entry name" value="EF-hand_7"/>
    <property type="match status" value="2"/>
</dbReference>
<dbReference type="GeneID" id="585042"/>
<feature type="domain" description="EF-hand" evidence="5">
    <location>
        <begin position="116"/>
        <end position="151"/>
    </location>
</feature>